<dbReference type="AlphaFoldDB" id="A0AAD9NWN3"/>
<feature type="region of interest" description="Disordered" evidence="1">
    <location>
        <begin position="1"/>
        <end position="29"/>
    </location>
</feature>
<gene>
    <name evidence="2" type="ORF">NP493_295g06002</name>
</gene>
<accession>A0AAD9NWN3</accession>
<evidence type="ECO:0000313" key="3">
    <source>
        <dbReference type="Proteomes" id="UP001209878"/>
    </source>
</evidence>
<dbReference type="EMBL" id="JAODUO010000294">
    <property type="protein sequence ID" value="KAK2183822.1"/>
    <property type="molecule type" value="Genomic_DNA"/>
</dbReference>
<keyword evidence="3" id="KW-1185">Reference proteome</keyword>
<dbReference type="Proteomes" id="UP001209878">
    <property type="component" value="Unassembled WGS sequence"/>
</dbReference>
<evidence type="ECO:0000256" key="1">
    <source>
        <dbReference type="SAM" id="MobiDB-lite"/>
    </source>
</evidence>
<sequence length="136" mass="15613">MRPSCFAGQLWPPSAAPSQGGAGGGQRCQTGQRSRSLAVMWRGSGRESCMLQLSDLFIFWQYEIYLSTQTFDTCADMSRRLSSKTPTYDEQSVTVIWMTHIHRWWTAEKASGRRRNEKRLLQSSPHFCVQTYLTRP</sequence>
<proteinExistence type="predicted"/>
<evidence type="ECO:0000313" key="2">
    <source>
        <dbReference type="EMBL" id="KAK2183822.1"/>
    </source>
</evidence>
<organism evidence="2 3">
    <name type="scientific">Ridgeia piscesae</name>
    <name type="common">Tubeworm</name>
    <dbReference type="NCBI Taxonomy" id="27915"/>
    <lineage>
        <taxon>Eukaryota</taxon>
        <taxon>Metazoa</taxon>
        <taxon>Spiralia</taxon>
        <taxon>Lophotrochozoa</taxon>
        <taxon>Annelida</taxon>
        <taxon>Polychaeta</taxon>
        <taxon>Sedentaria</taxon>
        <taxon>Canalipalpata</taxon>
        <taxon>Sabellida</taxon>
        <taxon>Siboglinidae</taxon>
        <taxon>Ridgeia</taxon>
    </lineage>
</organism>
<protein>
    <submittedName>
        <fullName evidence="2">Uncharacterized protein</fullName>
    </submittedName>
</protein>
<comment type="caution">
    <text evidence="2">The sequence shown here is derived from an EMBL/GenBank/DDBJ whole genome shotgun (WGS) entry which is preliminary data.</text>
</comment>
<reference evidence="2" key="1">
    <citation type="journal article" date="2023" name="Mol. Biol. Evol.">
        <title>Third-Generation Sequencing Reveals the Adaptive Role of the Epigenome in Three Deep-Sea Polychaetes.</title>
        <authorList>
            <person name="Perez M."/>
            <person name="Aroh O."/>
            <person name="Sun Y."/>
            <person name="Lan Y."/>
            <person name="Juniper S.K."/>
            <person name="Young C.R."/>
            <person name="Angers B."/>
            <person name="Qian P.Y."/>
        </authorList>
    </citation>
    <scope>NUCLEOTIDE SEQUENCE</scope>
    <source>
        <strain evidence="2">R07B-5</strain>
    </source>
</reference>
<name>A0AAD9NWN3_RIDPI</name>